<evidence type="ECO:0000259" key="4">
    <source>
        <dbReference type="Pfam" id="PF13490"/>
    </source>
</evidence>
<protein>
    <submittedName>
        <fullName evidence="5">Anti-sigma factor</fullName>
    </submittedName>
</protein>
<sequence>MGRRHTQRHMDAYLEGALPAASRARIARHLDRCPECSATVQARARVLDAARTVHQRPAGAVVAPVLRARGVSGRLVVGLLTFAVLLGGLFTAVWVAGAPRTTAVRTTPTPTDAVALPAAGTASTDRRGTVAELRGQGWTVPSLVGAGLEPLTVDTAQTAEDVEVVVGWGRDEPTVTVRECRPRIVGAAPEGCASTAPLSTGAQERRLAGGGVYRIVPAGEQDGWTAELTTPQAAYRVEATLPDERADAVLTHLLVSERARVLELGGGDAVEERLERGLERIADAVPRLRG</sequence>
<evidence type="ECO:0000256" key="2">
    <source>
        <dbReference type="ARBA" id="ARBA00023163"/>
    </source>
</evidence>
<evidence type="ECO:0000256" key="3">
    <source>
        <dbReference type="SAM" id="Phobius"/>
    </source>
</evidence>
<dbReference type="Proteomes" id="UP001205867">
    <property type="component" value="Unassembled WGS sequence"/>
</dbReference>
<proteinExistence type="predicted"/>
<dbReference type="EMBL" id="JALXKZ020000005">
    <property type="protein sequence ID" value="MCV7628477.1"/>
    <property type="molecule type" value="Genomic_DNA"/>
</dbReference>
<evidence type="ECO:0000313" key="6">
    <source>
        <dbReference type="Proteomes" id="UP001205867"/>
    </source>
</evidence>
<keyword evidence="3" id="KW-0812">Transmembrane</keyword>
<keyword evidence="3" id="KW-1133">Transmembrane helix</keyword>
<accession>A0AAP3EWG8</accession>
<comment type="caution">
    <text evidence="5">The sequence shown here is derived from an EMBL/GenBank/DDBJ whole genome shotgun (WGS) entry which is preliminary data.</text>
</comment>
<dbReference type="AlphaFoldDB" id="A0AAP3EWG8"/>
<organism evidence="5 6">
    <name type="scientific">Micrococcus luteus</name>
    <name type="common">Micrococcus lysodeikticus</name>
    <dbReference type="NCBI Taxonomy" id="1270"/>
    <lineage>
        <taxon>Bacteria</taxon>
        <taxon>Bacillati</taxon>
        <taxon>Actinomycetota</taxon>
        <taxon>Actinomycetes</taxon>
        <taxon>Micrococcales</taxon>
        <taxon>Micrococcaceae</taxon>
        <taxon>Micrococcus</taxon>
    </lineage>
</organism>
<dbReference type="Gene3D" id="1.10.10.1320">
    <property type="entry name" value="Anti-sigma factor, zinc-finger domain"/>
    <property type="match status" value="1"/>
</dbReference>
<dbReference type="RefSeq" id="WP_002854737.1">
    <property type="nucleotide sequence ID" value="NZ_CBDRLD010000007.1"/>
</dbReference>
<dbReference type="Pfam" id="PF13490">
    <property type="entry name" value="zf-HC2"/>
    <property type="match status" value="1"/>
</dbReference>
<feature type="transmembrane region" description="Helical" evidence="3">
    <location>
        <begin position="75"/>
        <end position="97"/>
    </location>
</feature>
<gene>
    <name evidence="5" type="ORF">M3A82_003845</name>
</gene>
<keyword evidence="3" id="KW-0472">Membrane</keyword>
<evidence type="ECO:0000256" key="1">
    <source>
        <dbReference type="ARBA" id="ARBA00023015"/>
    </source>
</evidence>
<keyword evidence="2" id="KW-0804">Transcription</keyword>
<dbReference type="InterPro" id="IPR027383">
    <property type="entry name" value="Znf_put"/>
</dbReference>
<evidence type="ECO:0000313" key="5">
    <source>
        <dbReference type="EMBL" id="MCV7628477.1"/>
    </source>
</evidence>
<feature type="domain" description="Putative zinc-finger" evidence="4">
    <location>
        <begin position="5"/>
        <end position="36"/>
    </location>
</feature>
<name>A0AAP3EWG8_MICLU</name>
<keyword evidence="1" id="KW-0805">Transcription regulation</keyword>
<reference evidence="5" key="1">
    <citation type="submission" date="2023-06" db="EMBL/GenBank/DDBJ databases">
        <title>lsaBGC provides a comprehensive framework for evolutionary analysis of biosynthetic gene clusters within focal taxa.</title>
        <authorList>
            <person name="Salamzade R."/>
            <person name="Sandstrom S."/>
            <person name="Kalan L.R."/>
        </authorList>
    </citation>
    <scope>NUCLEOTIDE SEQUENCE</scope>
    <source>
        <strain evidence="5">P3-SID899</strain>
    </source>
</reference>
<dbReference type="InterPro" id="IPR041916">
    <property type="entry name" value="Anti_sigma_zinc_sf"/>
</dbReference>